<evidence type="ECO:0000313" key="3">
    <source>
        <dbReference type="Proteomes" id="UP001597508"/>
    </source>
</evidence>
<keyword evidence="1" id="KW-0812">Transmembrane</keyword>
<keyword evidence="1" id="KW-1133">Transmembrane helix</keyword>
<dbReference type="RefSeq" id="WP_379667463.1">
    <property type="nucleotide sequence ID" value="NZ_JBHULH010000012.1"/>
</dbReference>
<evidence type="ECO:0000256" key="1">
    <source>
        <dbReference type="SAM" id="Phobius"/>
    </source>
</evidence>
<evidence type="ECO:0000313" key="2">
    <source>
        <dbReference type="EMBL" id="MFD2568756.1"/>
    </source>
</evidence>
<feature type="transmembrane region" description="Helical" evidence="1">
    <location>
        <begin position="53"/>
        <end position="72"/>
    </location>
</feature>
<proteinExistence type="predicted"/>
<feature type="transmembrane region" description="Helical" evidence="1">
    <location>
        <begin position="12"/>
        <end position="33"/>
    </location>
</feature>
<comment type="caution">
    <text evidence="2">The sequence shown here is derived from an EMBL/GenBank/DDBJ whole genome shotgun (WGS) entry which is preliminary data.</text>
</comment>
<sequence>MSTEEKDKLTIFFEKLIAIAPWIFAGIILVGYGKFIKHLLEMAGVENNVWERATYIFSSIEAIVYTAVGFIFGKEVNKSRASTAEKNEQKQKQQKNELAIGLMNLQDPETPSSSKETSNRQEEISRLKHIAEVYLNN</sequence>
<organism evidence="2 3">
    <name type="scientific">Pseudotenacibaculum haliotis</name>
    <dbReference type="NCBI Taxonomy" id="1862138"/>
    <lineage>
        <taxon>Bacteria</taxon>
        <taxon>Pseudomonadati</taxon>
        <taxon>Bacteroidota</taxon>
        <taxon>Flavobacteriia</taxon>
        <taxon>Flavobacteriales</taxon>
        <taxon>Flavobacteriaceae</taxon>
        <taxon>Pseudotenacibaculum</taxon>
    </lineage>
</organism>
<protein>
    <submittedName>
        <fullName evidence="2">Uncharacterized protein</fullName>
    </submittedName>
</protein>
<reference evidence="3" key="1">
    <citation type="journal article" date="2019" name="Int. J. Syst. Evol. Microbiol.">
        <title>The Global Catalogue of Microorganisms (GCM) 10K type strain sequencing project: providing services to taxonomists for standard genome sequencing and annotation.</title>
        <authorList>
            <consortium name="The Broad Institute Genomics Platform"/>
            <consortium name="The Broad Institute Genome Sequencing Center for Infectious Disease"/>
            <person name="Wu L."/>
            <person name="Ma J."/>
        </authorList>
    </citation>
    <scope>NUCLEOTIDE SEQUENCE [LARGE SCALE GENOMIC DNA]</scope>
    <source>
        <strain evidence="3">KCTC 52127</strain>
    </source>
</reference>
<keyword evidence="1" id="KW-0472">Membrane</keyword>
<keyword evidence="3" id="KW-1185">Reference proteome</keyword>
<dbReference type="EMBL" id="JBHULH010000012">
    <property type="protein sequence ID" value="MFD2568756.1"/>
    <property type="molecule type" value="Genomic_DNA"/>
</dbReference>
<accession>A0ABW5LWY5</accession>
<dbReference type="Proteomes" id="UP001597508">
    <property type="component" value="Unassembled WGS sequence"/>
</dbReference>
<gene>
    <name evidence="2" type="ORF">ACFSRZ_15380</name>
</gene>
<name>A0ABW5LWY5_9FLAO</name>